<gene>
    <name evidence="12" type="primary">lpxC</name>
    <name evidence="13" type="ORF">CLV39_0881</name>
</gene>
<evidence type="ECO:0000256" key="8">
    <source>
        <dbReference type="ARBA" id="ARBA00022801"/>
    </source>
</evidence>
<feature type="binding site" evidence="12">
    <location>
        <position position="75"/>
    </location>
    <ligand>
        <name>Zn(2+)</name>
        <dbReference type="ChEBI" id="CHEBI:29105"/>
    </ligand>
</feature>
<organism evidence="13 14">
    <name type="scientific">Hydrogenothermus marinus</name>
    <dbReference type="NCBI Taxonomy" id="133270"/>
    <lineage>
        <taxon>Bacteria</taxon>
        <taxon>Pseudomonadati</taxon>
        <taxon>Aquificota</taxon>
        <taxon>Aquificia</taxon>
        <taxon>Aquificales</taxon>
        <taxon>Hydrogenothermaceae</taxon>
        <taxon>Hydrogenothermus</taxon>
    </lineage>
</organism>
<keyword evidence="6 12" id="KW-0441">Lipid A biosynthesis</keyword>
<evidence type="ECO:0000256" key="6">
    <source>
        <dbReference type="ARBA" id="ARBA00022556"/>
    </source>
</evidence>
<evidence type="ECO:0000256" key="1">
    <source>
        <dbReference type="ARBA" id="ARBA00001947"/>
    </source>
</evidence>
<keyword evidence="7 12" id="KW-0479">Metal-binding</keyword>
<evidence type="ECO:0000313" key="14">
    <source>
        <dbReference type="Proteomes" id="UP000280842"/>
    </source>
</evidence>
<evidence type="ECO:0000256" key="3">
    <source>
        <dbReference type="ARBA" id="ARBA00005002"/>
    </source>
</evidence>
<feature type="binding site" evidence="12">
    <location>
        <position position="235"/>
    </location>
    <ligand>
        <name>Zn(2+)</name>
        <dbReference type="ChEBI" id="CHEBI:29105"/>
    </ligand>
</feature>
<comment type="cofactor">
    <cofactor evidence="1 12">
        <name>Zn(2+)</name>
        <dbReference type="ChEBI" id="CHEBI:29105"/>
    </cofactor>
</comment>
<dbReference type="Proteomes" id="UP000280842">
    <property type="component" value="Unassembled WGS sequence"/>
</dbReference>
<evidence type="ECO:0000256" key="2">
    <source>
        <dbReference type="ARBA" id="ARBA00002923"/>
    </source>
</evidence>
<keyword evidence="14" id="KW-1185">Reference proteome</keyword>
<dbReference type="UniPathway" id="UPA00359">
    <property type="reaction ID" value="UER00478"/>
</dbReference>
<dbReference type="PANTHER" id="PTHR33694:SF1">
    <property type="entry name" value="UDP-3-O-ACYL-N-ACETYLGLUCOSAMINE DEACETYLASE 1, MITOCHONDRIAL-RELATED"/>
    <property type="match status" value="1"/>
</dbReference>
<reference evidence="13 14" key="1">
    <citation type="submission" date="2018-10" db="EMBL/GenBank/DDBJ databases">
        <title>Genomic Encyclopedia of Archaeal and Bacterial Type Strains, Phase II (KMG-II): from individual species to whole genera.</title>
        <authorList>
            <person name="Goeker M."/>
        </authorList>
    </citation>
    <scope>NUCLEOTIDE SEQUENCE [LARGE SCALE GENOMIC DNA]</scope>
    <source>
        <strain evidence="13 14">VM1</strain>
    </source>
</reference>
<feature type="active site" description="Proton donor" evidence="12">
    <location>
        <position position="258"/>
    </location>
</feature>
<name>A0A3M0BLA7_9AQUI</name>
<dbReference type="OrthoDB" id="9772788at2"/>
<evidence type="ECO:0000256" key="4">
    <source>
        <dbReference type="ARBA" id="ARBA00012745"/>
    </source>
</evidence>
<dbReference type="AlphaFoldDB" id="A0A3M0BLA7"/>
<dbReference type="Pfam" id="PF03331">
    <property type="entry name" value="LpxC"/>
    <property type="match status" value="1"/>
</dbReference>
<evidence type="ECO:0000313" key="13">
    <source>
        <dbReference type="EMBL" id="RMA97224.1"/>
    </source>
</evidence>
<feature type="binding site" evidence="12">
    <location>
        <position position="231"/>
    </location>
    <ligand>
        <name>Zn(2+)</name>
        <dbReference type="ChEBI" id="CHEBI:29105"/>
    </ligand>
</feature>
<evidence type="ECO:0000256" key="9">
    <source>
        <dbReference type="ARBA" id="ARBA00022833"/>
    </source>
</evidence>
<protein>
    <recommendedName>
        <fullName evidence="4 12">UDP-3-O-acyl-N-acetylglucosamine deacetylase</fullName>
        <shortName evidence="12">UDP-3-O-acyl-GlcNAc deacetylase</shortName>
        <ecNumber evidence="4 12">3.5.1.108</ecNumber>
    </recommendedName>
    <alternativeName>
        <fullName evidence="12">UDP-3-O-[R-3-hydroxymyristoyl]-N-acetylglucosamine deacetylase</fullName>
    </alternativeName>
</protein>
<comment type="function">
    <text evidence="2 12">Catalyzes the hydrolysis of UDP-3-O-myristoyl-N-acetylglucosamine to form UDP-3-O-myristoylglucosamine and acetate, the committed step in lipid A biosynthesis.</text>
</comment>
<dbReference type="EMBL" id="REFO01000011">
    <property type="protein sequence ID" value="RMA97224.1"/>
    <property type="molecule type" value="Genomic_DNA"/>
</dbReference>
<dbReference type="Gene3D" id="3.30.230.20">
    <property type="entry name" value="lpxc deacetylase, domain 1"/>
    <property type="match status" value="1"/>
</dbReference>
<dbReference type="HAMAP" id="MF_00388">
    <property type="entry name" value="LpxC"/>
    <property type="match status" value="1"/>
</dbReference>
<keyword evidence="10 12" id="KW-0443">Lipid metabolism</keyword>
<evidence type="ECO:0000256" key="5">
    <source>
        <dbReference type="ARBA" id="ARBA00022516"/>
    </source>
</evidence>
<evidence type="ECO:0000256" key="12">
    <source>
        <dbReference type="HAMAP-Rule" id="MF_00388"/>
    </source>
</evidence>
<dbReference type="GO" id="GO:0016020">
    <property type="term" value="C:membrane"/>
    <property type="evidence" value="ECO:0007669"/>
    <property type="project" value="GOC"/>
</dbReference>
<dbReference type="InterPro" id="IPR015870">
    <property type="entry name" value="UDP-acyl_N-AcGlcN_deAcase_N"/>
</dbReference>
<dbReference type="InterPro" id="IPR004463">
    <property type="entry name" value="UDP-acyl_GlcNac_deAcase"/>
</dbReference>
<dbReference type="SUPFAM" id="SSF54211">
    <property type="entry name" value="Ribosomal protein S5 domain 2-like"/>
    <property type="match status" value="2"/>
</dbReference>
<comment type="catalytic activity">
    <reaction evidence="11 12">
        <text>a UDP-3-O-[(3R)-3-hydroxyacyl]-N-acetyl-alpha-D-glucosamine + H2O = a UDP-3-O-[(3R)-3-hydroxyacyl]-alpha-D-glucosamine + acetate</text>
        <dbReference type="Rhea" id="RHEA:67816"/>
        <dbReference type="ChEBI" id="CHEBI:15377"/>
        <dbReference type="ChEBI" id="CHEBI:30089"/>
        <dbReference type="ChEBI" id="CHEBI:137740"/>
        <dbReference type="ChEBI" id="CHEBI:173225"/>
        <dbReference type="EC" id="3.5.1.108"/>
    </reaction>
</comment>
<keyword evidence="9 12" id="KW-0862">Zinc</keyword>
<evidence type="ECO:0000256" key="7">
    <source>
        <dbReference type="ARBA" id="ARBA00022723"/>
    </source>
</evidence>
<dbReference type="EC" id="3.5.1.108" evidence="4 12"/>
<accession>A0A3M0BLA7</accession>
<dbReference type="GO" id="GO:0046872">
    <property type="term" value="F:metal ion binding"/>
    <property type="evidence" value="ECO:0007669"/>
    <property type="project" value="UniProtKB-KW"/>
</dbReference>
<dbReference type="Gene3D" id="3.30.1700.10">
    <property type="entry name" value="lpxc deacetylase, domain 2"/>
    <property type="match status" value="1"/>
</dbReference>
<proteinExistence type="inferred from homology"/>
<keyword evidence="8 12" id="KW-0378">Hydrolase</keyword>
<evidence type="ECO:0000256" key="10">
    <source>
        <dbReference type="ARBA" id="ARBA00023098"/>
    </source>
</evidence>
<dbReference type="GO" id="GO:0103117">
    <property type="term" value="F:UDP-3-O-acyl-N-acetylglucosamine deacetylase activity"/>
    <property type="evidence" value="ECO:0007669"/>
    <property type="project" value="UniProtKB-UniRule"/>
</dbReference>
<comment type="pathway">
    <text evidence="3 12">Glycolipid biosynthesis; lipid IV(A) biosynthesis; lipid IV(A) from (3R)-3-hydroxytetradecanoyl-[acyl-carrier-protein] and UDP-N-acetyl-alpha-D-glucosamine: step 2/6.</text>
</comment>
<comment type="caution">
    <text evidence="13">The sequence shown here is derived from an EMBL/GenBank/DDBJ whole genome shotgun (WGS) entry which is preliminary data.</text>
</comment>
<dbReference type="GO" id="GO:0009245">
    <property type="term" value="P:lipid A biosynthetic process"/>
    <property type="evidence" value="ECO:0007669"/>
    <property type="project" value="UniProtKB-UniRule"/>
</dbReference>
<comment type="similarity">
    <text evidence="12">Belongs to the LpxC family.</text>
</comment>
<dbReference type="NCBIfam" id="TIGR00325">
    <property type="entry name" value="lpxC"/>
    <property type="match status" value="1"/>
</dbReference>
<dbReference type="PANTHER" id="PTHR33694">
    <property type="entry name" value="UDP-3-O-ACYL-N-ACETYLGLUCOSAMINE DEACETYLASE 1, MITOCHONDRIAL-RELATED"/>
    <property type="match status" value="1"/>
</dbReference>
<dbReference type="RefSeq" id="WP_121923009.1">
    <property type="nucleotide sequence ID" value="NZ_REFO01000011.1"/>
</dbReference>
<sequence>MDKYQKTIKKEILIEGIGLHSGEYTTLRLIPASENEGINFIKNNEIIPAKIKYASGFDFSTTIEKNGQKVQTIEHLMASLFFLGIDNIYIEINGKEIPILDGSAKSFIEKIKKAGIQNQKAEKVYAVLNKEILVENEDKYIHATISENPVYRYKAKYNNNIIGNRDFEFKPFEENYNHIADARTYCFFEEVEFLRQNGLARGGSLDNAVVFKDDNVLNPEGLRYEDEPVRHKLLDLIGDLYLLGYPIIADITSFKGGHKLNAEFLRKALKENAFDFVPASKLESLNLKVA</sequence>
<keyword evidence="5 12" id="KW-0444">Lipid biosynthesis</keyword>
<dbReference type="InterPro" id="IPR020568">
    <property type="entry name" value="Ribosomal_Su5_D2-typ_SF"/>
</dbReference>
<evidence type="ECO:0000256" key="11">
    <source>
        <dbReference type="ARBA" id="ARBA00024535"/>
    </source>
</evidence>
<dbReference type="InterPro" id="IPR011334">
    <property type="entry name" value="UDP-acyl_GlcNac_deAcase_C"/>
</dbReference>